<reference evidence="1 2" key="1">
    <citation type="submission" date="2009-06" db="EMBL/GenBank/DDBJ databases">
        <title>Complete sequence of Dickeya zeae Ech1591.</title>
        <authorList>
            <consortium name="US DOE Joint Genome Institute"/>
            <person name="Lucas S."/>
            <person name="Copeland A."/>
            <person name="Lapidus A."/>
            <person name="Glavina del Rio T."/>
            <person name="Tice H."/>
            <person name="Bruce D."/>
            <person name="Goodwin L."/>
            <person name="Pitluck S."/>
            <person name="Chertkov O."/>
            <person name="Brettin T."/>
            <person name="Detter J.C."/>
            <person name="Han C."/>
            <person name="Larimer F."/>
            <person name="Land M."/>
            <person name="Hauser L."/>
            <person name="Kyrpides N."/>
            <person name="Ovchinnikova G."/>
            <person name="Balakrishnan V."/>
            <person name="Glasner J."/>
            <person name="Perna N.T."/>
        </authorList>
    </citation>
    <scope>NUCLEOTIDE SEQUENCE [LARGE SCALE GENOMIC DNA]</scope>
    <source>
        <strain evidence="1 2">Ech1591</strain>
    </source>
</reference>
<dbReference type="AlphaFoldDB" id="C6CFL3"/>
<name>C6CFL3_DICC1</name>
<dbReference type="Proteomes" id="UP000002735">
    <property type="component" value="Chromosome"/>
</dbReference>
<organism evidence="1 2">
    <name type="scientific">Dickeya chrysanthemi (strain Ech1591)</name>
    <name type="common">Dickeya zeae (strain Ech1591)</name>
    <dbReference type="NCBI Taxonomy" id="561229"/>
    <lineage>
        <taxon>Bacteria</taxon>
        <taxon>Pseudomonadati</taxon>
        <taxon>Pseudomonadota</taxon>
        <taxon>Gammaproteobacteria</taxon>
        <taxon>Enterobacterales</taxon>
        <taxon>Pectobacteriaceae</taxon>
        <taxon>Dickeya</taxon>
    </lineage>
</organism>
<gene>
    <name evidence="1" type="ordered locus">Dd1591_1687</name>
</gene>
<protein>
    <submittedName>
        <fullName evidence="1">Uncharacterized protein</fullName>
    </submittedName>
</protein>
<evidence type="ECO:0000313" key="1">
    <source>
        <dbReference type="EMBL" id="ACT06540.1"/>
    </source>
</evidence>
<evidence type="ECO:0000313" key="2">
    <source>
        <dbReference type="Proteomes" id="UP000002735"/>
    </source>
</evidence>
<accession>C6CFL3</accession>
<dbReference type="HOGENOM" id="CLU_3215451_0_0_6"/>
<dbReference type="KEGG" id="dze:Dd1591_1687"/>
<proteinExistence type="predicted"/>
<sequence length="44" mass="5101">MNNHQVWQKARGGGRRATDVFRVRQAAMTIVYHRRSATPMDENS</sequence>
<dbReference type="EMBL" id="CP001655">
    <property type="protein sequence ID" value="ACT06540.1"/>
    <property type="molecule type" value="Genomic_DNA"/>
</dbReference>